<keyword evidence="3 5" id="KW-0067">ATP-binding</keyword>
<dbReference type="PROSITE" id="PS00913">
    <property type="entry name" value="ADH_IRON_1"/>
    <property type="match status" value="1"/>
</dbReference>
<dbReference type="InterPro" id="IPR006336">
    <property type="entry name" value="GCS2"/>
</dbReference>
<dbReference type="RefSeq" id="WP_344775514.1">
    <property type="nucleotide sequence ID" value="NZ_BAABAH010000007.1"/>
</dbReference>
<comment type="function">
    <text evidence="5">ATP-dependent carboxylate-amine ligase which exhibits weak glutamate--cysteine ligase activity.</text>
</comment>
<dbReference type="InterPro" id="IPR014746">
    <property type="entry name" value="Gln_synth/guanido_kin_cat_dom"/>
</dbReference>
<dbReference type="Gene3D" id="3.30.590.20">
    <property type="match status" value="1"/>
</dbReference>
<accession>A0ABP7IKZ6</accession>
<dbReference type="EC" id="6.3.2.2" evidence="5"/>
<evidence type="ECO:0000256" key="5">
    <source>
        <dbReference type="HAMAP-Rule" id="MF_01609"/>
    </source>
</evidence>
<dbReference type="NCBIfam" id="TIGR02050">
    <property type="entry name" value="gshA_cyan_rel"/>
    <property type="match status" value="1"/>
</dbReference>
<name>A0ABP7IKZ6_9ACTN</name>
<evidence type="ECO:0000256" key="1">
    <source>
        <dbReference type="ARBA" id="ARBA00022598"/>
    </source>
</evidence>
<evidence type="ECO:0000256" key="4">
    <source>
        <dbReference type="ARBA" id="ARBA00048819"/>
    </source>
</evidence>
<dbReference type="Pfam" id="PF04107">
    <property type="entry name" value="GCS2"/>
    <property type="match status" value="1"/>
</dbReference>
<dbReference type="PANTHER" id="PTHR36510">
    <property type="entry name" value="GLUTAMATE--CYSTEINE LIGASE 2-RELATED"/>
    <property type="match status" value="1"/>
</dbReference>
<evidence type="ECO:0000313" key="7">
    <source>
        <dbReference type="Proteomes" id="UP001501821"/>
    </source>
</evidence>
<comment type="similarity">
    <text evidence="5">Belongs to the glutamate--cysteine ligase type 2 family. YbdK subfamily.</text>
</comment>
<dbReference type="InterPro" id="IPR018211">
    <property type="entry name" value="ADH_Fe_CS"/>
</dbReference>
<dbReference type="Proteomes" id="UP001501821">
    <property type="component" value="Unassembled WGS sequence"/>
</dbReference>
<protein>
    <recommendedName>
        <fullName evidence="5">Putative glutamate--cysteine ligase 2</fullName>
        <ecNumber evidence="5">6.3.2.2</ecNumber>
    </recommendedName>
    <alternativeName>
        <fullName evidence="5">Gamma-glutamylcysteine synthetase 2</fullName>
        <shortName evidence="5">GCS 2</shortName>
        <shortName evidence="5">Gamma-GCS 2</shortName>
    </alternativeName>
</protein>
<gene>
    <name evidence="6" type="ORF">GCM10022242_23180</name>
</gene>
<comment type="caution">
    <text evidence="6">The sequence shown here is derived from an EMBL/GenBank/DDBJ whole genome shotgun (WGS) entry which is preliminary data.</text>
</comment>
<reference evidence="7" key="1">
    <citation type="journal article" date="2019" name="Int. J. Syst. Evol. Microbiol.">
        <title>The Global Catalogue of Microorganisms (GCM) 10K type strain sequencing project: providing services to taxonomists for standard genome sequencing and annotation.</title>
        <authorList>
            <consortium name="The Broad Institute Genomics Platform"/>
            <consortium name="The Broad Institute Genome Sequencing Center for Infectious Disease"/>
            <person name="Wu L."/>
            <person name="Ma J."/>
        </authorList>
    </citation>
    <scope>NUCLEOTIDE SEQUENCE [LARGE SCALE GENOMIC DNA]</scope>
    <source>
        <strain evidence="7">JCM 16953</strain>
    </source>
</reference>
<dbReference type="EMBL" id="BAABAH010000007">
    <property type="protein sequence ID" value="GAA3820869.1"/>
    <property type="molecule type" value="Genomic_DNA"/>
</dbReference>
<dbReference type="InterPro" id="IPR050141">
    <property type="entry name" value="GCL_type2/YbdK_subfam"/>
</dbReference>
<proteinExistence type="inferred from homology"/>
<sequence length="367" mass="39577">MDARTVGVEEELLLVDPATREVAPRSGQVLAAAEAQPHADLLDHELFRHQVETQTEPTADLAELRRQLVAQRRAAGEAAEQVGLAVVASGTSPLAGGEPQVTQDDRYLDMLDLYGEVLRPAGVCGMHVHVNVSSEEQGVRLIDAMAPWLPVLLAVTANSPYFEGRDTGYATWRSRIWAQWPSAGPTEPFGSPAGYHAAGDWLIRSGAARDVAMLYYDARLSRGNPTMEIRVADVCTDPDDVLLVAALVRGLAQQELTAGLAGADAPLWRVEMLRAAHWRAARYGLSAALLDPRTAEPAPAREVLDGLVDAVREQLEATGDIDLVTDAVPRVLSGAGASRQRAAFERSGELTAVVDDLVERTNACWRE</sequence>
<keyword evidence="2 5" id="KW-0547">Nucleotide-binding</keyword>
<comment type="catalytic activity">
    <reaction evidence="4 5">
        <text>L-cysteine + L-glutamate + ATP = gamma-L-glutamyl-L-cysteine + ADP + phosphate + H(+)</text>
        <dbReference type="Rhea" id="RHEA:13285"/>
        <dbReference type="ChEBI" id="CHEBI:15378"/>
        <dbReference type="ChEBI" id="CHEBI:29985"/>
        <dbReference type="ChEBI" id="CHEBI:30616"/>
        <dbReference type="ChEBI" id="CHEBI:35235"/>
        <dbReference type="ChEBI" id="CHEBI:43474"/>
        <dbReference type="ChEBI" id="CHEBI:58173"/>
        <dbReference type="ChEBI" id="CHEBI:456216"/>
        <dbReference type="EC" id="6.3.2.2"/>
    </reaction>
</comment>
<dbReference type="InterPro" id="IPR011793">
    <property type="entry name" value="YbdK"/>
</dbReference>
<dbReference type="PANTHER" id="PTHR36510:SF1">
    <property type="entry name" value="GLUTAMATE--CYSTEINE LIGASE 2-RELATED"/>
    <property type="match status" value="1"/>
</dbReference>
<dbReference type="SUPFAM" id="SSF55931">
    <property type="entry name" value="Glutamine synthetase/guanido kinase"/>
    <property type="match status" value="1"/>
</dbReference>
<evidence type="ECO:0000256" key="2">
    <source>
        <dbReference type="ARBA" id="ARBA00022741"/>
    </source>
</evidence>
<evidence type="ECO:0000256" key="3">
    <source>
        <dbReference type="ARBA" id="ARBA00022840"/>
    </source>
</evidence>
<keyword evidence="7" id="KW-1185">Reference proteome</keyword>
<dbReference type="GO" id="GO:0016874">
    <property type="term" value="F:ligase activity"/>
    <property type="evidence" value="ECO:0007669"/>
    <property type="project" value="UniProtKB-KW"/>
</dbReference>
<keyword evidence="1 5" id="KW-0436">Ligase</keyword>
<dbReference type="NCBIfam" id="NF010041">
    <property type="entry name" value="PRK13517.1-1"/>
    <property type="match status" value="1"/>
</dbReference>
<evidence type="ECO:0000313" key="6">
    <source>
        <dbReference type="EMBL" id="GAA3820869.1"/>
    </source>
</evidence>
<dbReference type="HAMAP" id="MF_01609">
    <property type="entry name" value="Glu_cys_ligase_2"/>
    <property type="match status" value="1"/>
</dbReference>
<organism evidence="6 7">
    <name type="scientific">Nocardioides panacisoli</name>
    <dbReference type="NCBI Taxonomy" id="627624"/>
    <lineage>
        <taxon>Bacteria</taxon>
        <taxon>Bacillati</taxon>
        <taxon>Actinomycetota</taxon>
        <taxon>Actinomycetes</taxon>
        <taxon>Propionibacteriales</taxon>
        <taxon>Nocardioidaceae</taxon>
        <taxon>Nocardioides</taxon>
    </lineage>
</organism>